<dbReference type="VEuPathDB" id="FungiDB:CHGG_08989"/>
<dbReference type="EMBL" id="CH408034">
    <property type="protein sequence ID" value="EAQ84975.1"/>
    <property type="molecule type" value="Genomic_DNA"/>
</dbReference>
<name>Q2GSR5_CHAGB</name>
<dbReference type="InParanoid" id="Q2GSR5"/>
<evidence type="ECO:0000313" key="1">
    <source>
        <dbReference type="EMBL" id="EAQ84975.1"/>
    </source>
</evidence>
<dbReference type="Proteomes" id="UP000001056">
    <property type="component" value="Unassembled WGS sequence"/>
</dbReference>
<dbReference type="RefSeq" id="XP_001226916.1">
    <property type="nucleotide sequence ID" value="XM_001226915.1"/>
</dbReference>
<dbReference type="OrthoDB" id="10601252at2759"/>
<proteinExistence type="predicted"/>
<dbReference type="GeneID" id="4395256"/>
<gene>
    <name evidence="1" type="ORF">CHGG_08989</name>
</gene>
<accession>Q2GSR5</accession>
<sequence>MCKGAYLLCRIWRAHGIKIASWSRDRWRQNQPRSLTMLRPDYALDCPVAIAITDCSSFYARDGYQGRDTKAARRALPSSTEQEEVGDETFFVEDYLSGSGLAVSVPPDCVWQR</sequence>
<evidence type="ECO:0000313" key="2">
    <source>
        <dbReference type="Proteomes" id="UP000001056"/>
    </source>
</evidence>
<dbReference type="HOGENOM" id="CLU_2133228_0_0_1"/>
<protein>
    <submittedName>
        <fullName evidence="1">Uncharacterized protein</fullName>
    </submittedName>
</protein>
<dbReference type="AlphaFoldDB" id="Q2GSR5"/>
<keyword evidence="2" id="KW-1185">Reference proteome</keyword>
<organism evidence="1 2">
    <name type="scientific">Chaetomium globosum (strain ATCC 6205 / CBS 148.51 / DSM 1962 / NBRC 6347 / NRRL 1970)</name>
    <name type="common">Soil fungus</name>
    <dbReference type="NCBI Taxonomy" id="306901"/>
    <lineage>
        <taxon>Eukaryota</taxon>
        <taxon>Fungi</taxon>
        <taxon>Dikarya</taxon>
        <taxon>Ascomycota</taxon>
        <taxon>Pezizomycotina</taxon>
        <taxon>Sordariomycetes</taxon>
        <taxon>Sordariomycetidae</taxon>
        <taxon>Sordariales</taxon>
        <taxon>Chaetomiaceae</taxon>
        <taxon>Chaetomium</taxon>
    </lineage>
</organism>
<reference evidence="2" key="1">
    <citation type="journal article" date="2015" name="Genome Announc.">
        <title>Draft genome sequence of the cellulolytic fungus Chaetomium globosum.</title>
        <authorList>
            <person name="Cuomo C.A."/>
            <person name="Untereiner W.A."/>
            <person name="Ma L.-J."/>
            <person name="Grabherr M."/>
            <person name="Birren B.W."/>
        </authorList>
    </citation>
    <scope>NUCLEOTIDE SEQUENCE [LARGE SCALE GENOMIC DNA]</scope>
    <source>
        <strain evidence="2">ATCC 6205 / CBS 148.51 / DSM 1962 / NBRC 6347 / NRRL 1970</strain>
    </source>
</reference>